<reference evidence="3 4" key="1">
    <citation type="submission" date="2016-11" db="EMBL/GenBank/DDBJ databases">
        <authorList>
            <person name="Hagglund E."/>
            <person name="Bystrom M."/>
            <person name="Naslund J."/>
            <person name="Stenberg P."/>
            <person name="Sjodin A."/>
        </authorList>
    </citation>
    <scope>NUCLEOTIDE SEQUENCE [LARGE SCALE GENOMIC DNA]</scope>
    <source>
        <strain evidence="3 4">CCUG 58020</strain>
    </source>
</reference>
<dbReference type="AlphaFoldDB" id="A0AAC9J7G8"/>
<sequence>MKDFIEIEIILDIIKSTKEIIEENSNDNEKVSYHRNNIRKNIFFLQEELLEKYSETVCKYVTFPILAYVDEKLMLLREKSGSNISWSLLQLEYYDRKDGGEYVFEIADNILSENIYPQICYQTISFILHNDFYGKYYDNIYNHNFIAYKKEIDKHIIENSSIDSVSFIDIPVNNPPLSRRYRKIFKFLLRVGVPLGLFFLSLLIFLSW</sequence>
<evidence type="ECO:0000259" key="2">
    <source>
        <dbReference type="Pfam" id="PF09850"/>
    </source>
</evidence>
<feature type="domain" description="Type IV / VI secretion system DotU" evidence="2">
    <location>
        <begin position="28"/>
        <end position="202"/>
    </location>
</feature>
<gene>
    <name evidence="3" type="ORF">FSC454_03320</name>
</gene>
<name>A0AAC9J7G8_9GAMM</name>
<dbReference type="InterPro" id="IPR038522">
    <property type="entry name" value="T4/T6SS_DotU_sf"/>
</dbReference>
<organism evidence="3 4">
    <name type="scientific">Francisella hispaniensis FSC454</name>
    <dbReference type="NCBI Taxonomy" id="1088883"/>
    <lineage>
        <taxon>Bacteria</taxon>
        <taxon>Pseudomonadati</taxon>
        <taxon>Pseudomonadota</taxon>
        <taxon>Gammaproteobacteria</taxon>
        <taxon>Thiotrichales</taxon>
        <taxon>Francisellaceae</taxon>
        <taxon>Francisella</taxon>
    </lineage>
</organism>
<dbReference type="Gene3D" id="1.25.40.590">
    <property type="entry name" value="Type IV / VI secretion system, DotU"/>
    <property type="match status" value="1"/>
</dbReference>
<protein>
    <submittedName>
        <fullName evidence="3">Developmental protein</fullName>
    </submittedName>
</protein>
<evidence type="ECO:0000256" key="1">
    <source>
        <dbReference type="SAM" id="Phobius"/>
    </source>
</evidence>
<dbReference type="Pfam" id="PF09850">
    <property type="entry name" value="DotU"/>
    <property type="match status" value="1"/>
</dbReference>
<dbReference type="Proteomes" id="UP000182459">
    <property type="component" value="Chromosome"/>
</dbReference>
<proteinExistence type="predicted"/>
<keyword evidence="1" id="KW-1133">Transmembrane helix</keyword>
<accession>A0AAC9J7G8</accession>
<dbReference type="InterPro" id="IPR017732">
    <property type="entry name" value="T4/T6SS_DotU"/>
</dbReference>
<dbReference type="EMBL" id="CP018093">
    <property type="protein sequence ID" value="APD50235.1"/>
    <property type="molecule type" value="Genomic_DNA"/>
</dbReference>
<evidence type="ECO:0000313" key="3">
    <source>
        <dbReference type="EMBL" id="APD50235.1"/>
    </source>
</evidence>
<keyword evidence="4" id="KW-1185">Reference proteome</keyword>
<evidence type="ECO:0000313" key="4">
    <source>
        <dbReference type="Proteomes" id="UP000182459"/>
    </source>
</evidence>
<keyword evidence="1" id="KW-0812">Transmembrane</keyword>
<dbReference type="RefSeq" id="WP_066044915.1">
    <property type="nucleotide sequence ID" value="NZ_CP018093.1"/>
</dbReference>
<keyword evidence="1" id="KW-0472">Membrane</keyword>
<feature type="transmembrane region" description="Helical" evidence="1">
    <location>
        <begin position="187"/>
        <end position="206"/>
    </location>
</feature>
<dbReference type="KEGG" id="fhi:FSC454_03320"/>